<keyword evidence="6" id="KW-0175">Coiled coil</keyword>
<feature type="domain" description="PAC" evidence="9">
    <location>
        <begin position="223"/>
        <end position="275"/>
    </location>
</feature>
<evidence type="ECO:0000256" key="6">
    <source>
        <dbReference type="SAM" id="Coils"/>
    </source>
</evidence>
<dbReference type="SUPFAM" id="SSF55874">
    <property type="entry name" value="ATPase domain of HSP90 chaperone/DNA topoisomerase II/histidine kinase"/>
    <property type="match status" value="1"/>
</dbReference>
<dbReference type="SUPFAM" id="SSF55785">
    <property type="entry name" value="PYP-like sensor domain (PAS domain)"/>
    <property type="match status" value="4"/>
</dbReference>
<dbReference type="Gene3D" id="3.30.450.20">
    <property type="entry name" value="PAS domain"/>
    <property type="match status" value="4"/>
</dbReference>
<evidence type="ECO:0000256" key="1">
    <source>
        <dbReference type="ARBA" id="ARBA00000085"/>
    </source>
</evidence>
<dbReference type="SMART" id="SM00387">
    <property type="entry name" value="HATPase_c"/>
    <property type="match status" value="1"/>
</dbReference>
<dbReference type="InterPro" id="IPR000700">
    <property type="entry name" value="PAS-assoc_C"/>
</dbReference>
<dbReference type="SUPFAM" id="SSF47384">
    <property type="entry name" value="Homodimeric domain of signal transducing histidine kinase"/>
    <property type="match status" value="1"/>
</dbReference>
<dbReference type="PANTHER" id="PTHR43304">
    <property type="entry name" value="PHYTOCHROME-LIKE PROTEIN CPH1"/>
    <property type="match status" value="1"/>
</dbReference>
<evidence type="ECO:0000256" key="3">
    <source>
        <dbReference type="ARBA" id="ARBA00022553"/>
    </source>
</evidence>
<comment type="catalytic activity">
    <reaction evidence="1">
        <text>ATP + protein L-histidine = ADP + protein N-phospho-L-histidine.</text>
        <dbReference type="EC" id="2.7.13.3"/>
    </reaction>
</comment>
<comment type="caution">
    <text evidence="10">The sequence shown here is derived from an EMBL/GenBank/DDBJ whole genome shotgun (WGS) entry which is preliminary data.</text>
</comment>
<dbReference type="InterPro" id="IPR036097">
    <property type="entry name" value="HisK_dim/P_sf"/>
</dbReference>
<keyword evidence="3" id="KW-0597">Phosphoprotein</keyword>
<dbReference type="CDD" id="cd00130">
    <property type="entry name" value="PAS"/>
    <property type="match status" value="1"/>
</dbReference>
<dbReference type="PROSITE" id="PS50113">
    <property type="entry name" value="PAC"/>
    <property type="match status" value="3"/>
</dbReference>
<protein>
    <recommendedName>
        <fullName evidence="2">histidine kinase</fullName>
        <ecNumber evidence="2">2.7.13.3</ecNumber>
    </recommendedName>
</protein>
<keyword evidence="11" id="KW-1185">Reference proteome</keyword>
<dbReference type="AlphaFoldDB" id="A0A916XCD8"/>
<dbReference type="InterPro" id="IPR004358">
    <property type="entry name" value="Sig_transdc_His_kin-like_C"/>
</dbReference>
<gene>
    <name evidence="10" type="ORF">GCM10011387_16540</name>
</gene>
<feature type="domain" description="PAS" evidence="8">
    <location>
        <begin position="453"/>
        <end position="524"/>
    </location>
</feature>
<dbReference type="Pfam" id="PF02518">
    <property type="entry name" value="HATPase_c"/>
    <property type="match status" value="1"/>
</dbReference>
<dbReference type="Pfam" id="PF08448">
    <property type="entry name" value="PAS_4"/>
    <property type="match status" value="1"/>
</dbReference>
<dbReference type="FunFam" id="3.30.565.10:FF:000006">
    <property type="entry name" value="Sensor histidine kinase WalK"/>
    <property type="match status" value="1"/>
</dbReference>
<dbReference type="InterPro" id="IPR013656">
    <property type="entry name" value="PAS_4"/>
</dbReference>
<dbReference type="SMART" id="SM00388">
    <property type="entry name" value="HisKA"/>
    <property type="match status" value="1"/>
</dbReference>
<name>A0A916XCD8_9SPHI</name>
<reference evidence="10" key="2">
    <citation type="submission" date="2020-09" db="EMBL/GenBank/DDBJ databases">
        <authorList>
            <person name="Sun Q."/>
            <person name="Zhou Y."/>
        </authorList>
    </citation>
    <scope>NUCLEOTIDE SEQUENCE</scope>
    <source>
        <strain evidence="10">CGMCC 1.15343</strain>
    </source>
</reference>
<dbReference type="Pfam" id="PF08447">
    <property type="entry name" value="PAS_3"/>
    <property type="match status" value="2"/>
</dbReference>
<dbReference type="EC" id="2.7.13.3" evidence="2"/>
<feature type="domain" description="Histidine kinase" evidence="7">
    <location>
        <begin position="582"/>
        <end position="798"/>
    </location>
</feature>
<accession>A0A916XCD8</accession>
<evidence type="ECO:0000256" key="4">
    <source>
        <dbReference type="ARBA" id="ARBA00022679"/>
    </source>
</evidence>
<evidence type="ECO:0000256" key="5">
    <source>
        <dbReference type="ARBA" id="ARBA00022777"/>
    </source>
</evidence>
<dbReference type="PROSITE" id="PS50109">
    <property type="entry name" value="HIS_KIN"/>
    <property type="match status" value="1"/>
</dbReference>
<evidence type="ECO:0000256" key="2">
    <source>
        <dbReference type="ARBA" id="ARBA00012438"/>
    </source>
</evidence>
<dbReference type="SMART" id="SM00086">
    <property type="entry name" value="PAC"/>
    <property type="match status" value="3"/>
</dbReference>
<dbReference type="InterPro" id="IPR005467">
    <property type="entry name" value="His_kinase_dom"/>
</dbReference>
<keyword evidence="4" id="KW-0808">Transferase</keyword>
<evidence type="ECO:0000259" key="9">
    <source>
        <dbReference type="PROSITE" id="PS50113"/>
    </source>
</evidence>
<keyword evidence="5" id="KW-0418">Kinase</keyword>
<feature type="domain" description="PAC" evidence="9">
    <location>
        <begin position="89"/>
        <end position="141"/>
    </location>
</feature>
<dbReference type="InterPro" id="IPR001610">
    <property type="entry name" value="PAC"/>
</dbReference>
<dbReference type="RefSeq" id="WP_188626409.1">
    <property type="nucleotide sequence ID" value="NZ_BMIL01000005.1"/>
</dbReference>
<reference evidence="10" key="1">
    <citation type="journal article" date="2014" name="Int. J. Syst. Evol. Microbiol.">
        <title>Complete genome sequence of Corynebacterium casei LMG S-19264T (=DSM 44701T), isolated from a smear-ripened cheese.</title>
        <authorList>
            <consortium name="US DOE Joint Genome Institute (JGI-PGF)"/>
            <person name="Walter F."/>
            <person name="Albersmeier A."/>
            <person name="Kalinowski J."/>
            <person name="Ruckert C."/>
        </authorList>
    </citation>
    <scope>NUCLEOTIDE SEQUENCE</scope>
    <source>
        <strain evidence="10">CGMCC 1.15343</strain>
    </source>
</reference>
<feature type="domain" description="PAS" evidence="8">
    <location>
        <begin position="149"/>
        <end position="194"/>
    </location>
</feature>
<dbReference type="Proteomes" id="UP000651668">
    <property type="component" value="Unassembled WGS sequence"/>
</dbReference>
<dbReference type="InterPro" id="IPR035965">
    <property type="entry name" value="PAS-like_dom_sf"/>
</dbReference>
<dbReference type="PROSITE" id="PS50112">
    <property type="entry name" value="PAS"/>
    <property type="match status" value="2"/>
</dbReference>
<dbReference type="InterPro" id="IPR036890">
    <property type="entry name" value="HATPase_C_sf"/>
</dbReference>
<proteinExistence type="predicted"/>
<evidence type="ECO:0000313" key="11">
    <source>
        <dbReference type="Proteomes" id="UP000651668"/>
    </source>
</evidence>
<dbReference type="InterPro" id="IPR003594">
    <property type="entry name" value="HATPase_dom"/>
</dbReference>
<dbReference type="NCBIfam" id="TIGR00229">
    <property type="entry name" value="sensory_box"/>
    <property type="match status" value="2"/>
</dbReference>
<dbReference type="Gene3D" id="1.10.287.130">
    <property type="match status" value="1"/>
</dbReference>
<dbReference type="Pfam" id="PF00512">
    <property type="entry name" value="HisKA"/>
    <property type="match status" value="1"/>
</dbReference>
<dbReference type="InterPro" id="IPR013655">
    <property type="entry name" value="PAS_fold_3"/>
</dbReference>
<dbReference type="InterPro" id="IPR003661">
    <property type="entry name" value="HisK_dim/P_dom"/>
</dbReference>
<dbReference type="SMART" id="SM00091">
    <property type="entry name" value="PAS"/>
    <property type="match status" value="3"/>
</dbReference>
<sequence length="799" mass="90330">MNNFSHKASLDEQRVAASEARFRALVTATSDVIYSLSADWKIMHELDGRGFLKDAQEPTTDWMLDNIYPEDLKMVKEAISDAIAEKKIFQLEHRVLRADRTPGWTFSRAVPILNDQGEIIEWFGTASDITGRKQAEEALKETRARSDQQKRLYETVLSSIPDLMYVFDLNYRFSYANDALITMLGRNWNEIIGKRLHENGYAPWHAEMHEREFDQIKTTKQPIRGEVSFSHASLGPRVYDYILMPVFDEQGEVEAIAGATRDITERKQWEDSLAQSSVKLQTLNEELAATNEELEASNEELIHTNKAFALVNQNLTKAHQKIEEDQVAYHLAISAANFGTWHLNSVTLEFIADNRLKELYGFHPEEPFSIEQALMQIDGEYRDFVKAKVENAMFHGGDYDITYPVIGMHDKRLRWLCAIGNLKMDPSGTFSAFTGVIMDITEQHLSAAEIKRAEENLRMAIDAAGLGTFYINVQDRSLKASPKVKEFFGFPLEAEVSYYEAINQIHPDYQLEAAAVFESAITNHSRLDIEYPIIGYQDGKIRWIRGIGEIQQADDGDYLAGVLHEITEQKLNEIRKNDFIGMVSHELRTPLTSMKGYIQLLQIRLKNQQDNFIDVALKKANAQVTKMTSMINGFLNISMLESGKITLDQETFDLATLVKEIEDEVVATLGSHKFVFEPIQSNLVNADRNKITQVIHNLIANAVKYSPLGTTIHVACSLHNNTAKVSVKDQGIGIKQEDLTKVFQRYYRVEGLHMNSTSGFGIGLYLCAEIIGWHKGAIWAESTLGEGSTFTFTLPGVGG</sequence>
<dbReference type="InterPro" id="IPR000014">
    <property type="entry name" value="PAS"/>
</dbReference>
<dbReference type="CDD" id="cd00082">
    <property type="entry name" value="HisKA"/>
    <property type="match status" value="1"/>
</dbReference>
<feature type="coiled-coil region" evidence="6">
    <location>
        <begin position="266"/>
        <end position="307"/>
    </location>
</feature>
<dbReference type="GO" id="GO:0000155">
    <property type="term" value="F:phosphorelay sensor kinase activity"/>
    <property type="evidence" value="ECO:0007669"/>
    <property type="project" value="InterPro"/>
</dbReference>
<evidence type="ECO:0000313" key="10">
    <source>
        <dbReference type="EMBL" id="GGC63606.1"/>
    </source>
</evidence>
<evidence type="ECO:0000259" key="8">
    <source>
        <dbReference type="PROSITE" id="PS50112"/>
    </source>
</evidence>
<dbReference type="Gene3D" id="3.30.565.10">
    <property type="entry name" value="Histidine kinase-like ATPase, C-terminal domain"/>
    <property type="match status" value="1"/>
</dbReference>
<organism evidence="10 11">
    <name type="scientific">Pedobacter quisquiliarum</name>
    <dbReference type="NCBI Taxonomy" id="1834438"/>
    <lineage>
        <taxon>Bacteria</taxon>
        <taxon>Pseudomonadati</taxon>
        <taxon>Bacteroidota</taxon>
        <taxon>Sphingobacteriia</taxon>
        <taxon>Sphingobacteriales</taxon>
        <taxon>Sphingobacteriaceae</taxon>
        <taxon>Pedobacter</taxon>
    </lineage>
</organism>
<dbReference type="PRINTS" id="PR00344">
    <property type="entry name" value="BCTRLSENSOR"/>
</dbReference>
<evidence type="ECO:0000259" key="7">
    <source>
        <dbReference type="PROSITE" id="PS50109"/>
    </source>
</evidence>
<dbReference type="InterPro" id="IPR052162">
    <property type="entry name" value="Sensor_kinase/Photoreceptor"/>
</dbReference>
<feature type="domain" description="PAC" evidence="9">
    <location>
        <begin position="399"/>
        <end position="452"/>
    </location>
</feature>
<dbReference type="PANTHER" id="PTHR43304:SF1">
    <property type="entry name" value="PAC DOMAIN-CONTAINING PROTEIN"/>
    <property type="match status" value="1"/>
</dbReference>
<dbReference type="EMBL" id="BMIL01000005">
    <property type="protein sequence ID" value="GGC63606.1"/>
    <property type="molecule type" value="Genomic_DNA"/>
</dbReference>